<dbReference type="Pfam" id="PF23030">
    <property type="entry name" value="SCAF11-like_C"/>
    <property type="match status" value="1"/>
</dbReference>
<name>A0A7R9ATJ2_TIMSH</name>
<feature type="domain" description="SFR19-like C-terminal" evidence="1">
    <location>
        <begin position="59"/>
        <end position="142"/>
    </location>
</feature>
<evidence type="ECO:0000313" key="2">
    <source>
        <dbReference type="EMBL" id="CAD7260128.1"/>
    </source>
</evidence>
<dbReference type="PANTHER" id="PTHR12618">
    <property type="entry name" value="PHD AND RING FINGER DOMAIN-CONTAINING PROTEIN 1"/>
    <property type="match status" value="1"/>
</dbReference>
<dbReference type="EMBL" id="OC001530">
    <property type="protein sequence ID" value="CAD7260128.1"/>
    <property type="molecule type" value="Genomic_DNA"/>
</dbReference>
<accession>A0A7R9ATJ2</accession>
<reference evidence="2" key="1">
    <citation type="submission" date="2020-11" db="EMBL/GenBank/DDBJ databases">
        <authorList>
            <person name="Tran Van P."/>
        </authorList>
    </citation>
    <scope>NUCLEOTIDE SEQUENCE</scope>
</reference>
<dbReference type="InterPro" id="IPR057031">
    <property type="entry name" value="SFR19-like_C"/>
</dbReference>
<sequence>MEAELAGYPHGGSFRCGEFTVSAVPTVALRAGGKKEIAIKMDEDQLQILEELPSSAVELQVKDKFLKKLNRQERVVEEVKLSLKPHYTKKHITKEEYKDILRRSVPKICHNKSGEINPVKISGLVEAYVKKYRYIKKKNSSSKTTGGAKPKL</sequence>
<proteinExistence type="predicted"/>
<dbReference type="AlphaFoldDB" id="A0A7R9ATJ2"/>
<protein>
    <recommendedName>
        <fullName evidence="1">SFR19-like C-terminal domain-containing protein</fullName>
    </recommendedName>
</protein>
<organism evidence="2">
    <name type="scientific">Timema shepardi</name>
    <name type="common">Walking stick</name>
    <dbReference type="NCBI Taxonomy" id="629360"/>
    <lineage>
        <taxon>Eukaryota</taxon>
        <taxon>Metazoa</taxon>
        <taxon>Ecdysozoa</taxon>
        <taxon>Arthropoda</taxon>
        <taxon>Hexapoda</taxon>
        <taxon>Insecta</taxon>
        <taxon>Pterygota</taxon>
        <taxon>Neoptera</taxon>
        <taxon>Polyneoptera</taxon>
        <taxon>Phasmatodea</taxon>
        <taxon>Timematodea</taxon>
        <taxon>Timematoidea</taxon>
        <taxon>Timematidae</taxon>
        <taxon>Timema</taxon>
    </lineage>
</organism>
<evidence type="ECO:0000259" key="1">
    <source>
        <dbReference type="Pfam" id="PF23030"/>
    </source>
</evidence>
<dbReference type="InterPro" id="IPR047157">
    <property type="entry name" value="PHRF1/Atg35"/>
</dbReference>
<gene>
    <name evidence="2" type="ORF">TSIB3V08_LOCUS4314</name>
</gene>
<dbReference type="PANTHER" id="PTHR12618:SF20">
    <property type="entry name" value="PHD AND RING FINGER DOMAIN-CONTAINING PROTEIN 1"/>
    <property type="match status" value="1"/>
</dbReference>